<dbReference type="GO" id="GO:0004757">
    <property type="term" value="F:sepiapterin reductase (NADP+) activity"/>
    <property type="evidence" value="ECO:0007669"/>
    <property type="project" value="TreeGrafter"/>
</dbReference>
<accession>A0A5E4U483</accession>
<dbReference type="GO" id="GO:0006729">
    <property type="term" value="P:tetrahydrobiopterin biosynthetic process"/>
    <property type="evidence" value="ECO:0007669"/>
    <property type="project" value="TreeGrafter"/>
</dbReference>
<evidence type="ECO:0000256" key="1">
    <source>
        <dbReference type="ARBA" id="ARBA00004496"/>
    </source>
</evidence>
<organism evidence="5 6">
    <name type="scientific">Pandoraea iniqua</name>
    <dbReference type="NCBI Taxonomy" id="2508288"/>
    <lineage>
        <taxon>Bacteria</taxon>
        <taxon>Pseudomonadati</taxon>
        <taxon>Pseudomonadota</taxon>
        <taxon>Betaproteobacteria</taxon>
        <taxon>Burkholderiales</taxon>
        <taxon>Burkholderiaceae</taxon>
        <taxon>Pandoraea</taxon>
    </lineage>
</organism>
<comment type="subcellular location">
    <subcellularLocation>
        <location evidence="1">Cytoplasm</location>
    </subcellularLocation>
</comment>
<dbReference type="EC" id="1.1.1.320" evidence="5"/>
<dbReference type="NCBIfam" id="NF005436">
    <property type="entry name" value="PRK07023.1"/>
    <property type="match status" value="1"/>
</dbReference>
<reference evidence="5 6" key="1">
    <citation type="submission" date="2019-08" db="EMBL/GenBank/DDBJ databases">
        <authorList>
            <person name="Peeters C."/>
        </authorList>
    </citation>
    <scope>NUCLEOTIDE SEQUENCE [LARGE SCALE GENOMIC DNA]</scope>
    <source>
        <strain evidence="5 6">LMG 31115</strain>
    </source>
</reference>
<evidence type="ECO:0000256" key="4">
    <source>
        <dbReference type="ARBA" id="ARBA00023002"/>
    </source>
</evidence>
<keyword evidence="6" id="KW-1185">Reference proteome</keyword>
<dbReference type="AlphaFoldDB" id="A0A5E4U483"/>
<dbReference type="InterPro" id="IPR051721">
    <property type="entry name" value="Biopterin_syn/organic_redct"/>
</dbReference>
<sequence>MAIPLVIFAVLSDRFPHMSQTIAILTGASRGLGASLARGLLAPGTHLVTLARRTDDDLAALAREQGVTLEQVPVDLSDAEAAASVAERIFASLPRDASRYLLINNAGTVNPVANTAALTDVAAIGAAFTLNVTAVMVLTARFLAATQGLSARRQIVNISSGAGRNPNAGWGVYCATKAALDMYTRVVNAEHREQGVQAVSMAPGVVDTGMQETIRSSSVESFPALARFQEMKAAGKLSTPEDVARRILAYTERDDFGQTEIDDIRNYS</sequence>
<evidence type="ECO:0000313" key="5">
    <source>
        <dbReference type="EMBL" id="VVD94835.1"/>
    </source>
</evidence>
<dbReference type="InterPro" id="IPR036291">
    <property type="entry name" value="NAD(P)-bd_dom_sf"/>
</dbReference>
<dbReference type="PANTHER" id="PTHR44085">
    <property type="entry name" value="SEPIAPTERIN REDUCTASE"/>
    <property type="match status" value="1"/>
</dbReference>
<keyword evidence="4 5" id="KW-0560">Oxidoreductase</keyword>
<name>A0A5E4U483_9BURK</name>
<dbReference type="PRINTS" id="PR00081">
    <property type="entry name" value="GDHRDH"/>
</dbReference>
<evidence type="ECO:0000256" key="3">
    <source>
        <dbReference type="ARBA" id="ARBA00022857"/>
    </source>
</evidence>
<evidence type="ECO:0000313" key="6">
    <source>
        <dbReference type="Proteomes" id="UP000333828"/>
    </source>
</evidence>
<gene>
    <name evidence="5" type="primary">yueD</name>
    <name evidence="5" type="ORF">PIN31115_01792</name>
</gene>
<keyword evidence="2" id="KW-0963">Cytoplasm</keyword>
<dbReference type="PANTHER" id="PTHR44085:SF2">
    <property type="entry name" value="SEPIAPTERIN REDUCTASE"/>
    <property type="match status" value="1"/>
</dbReference>
<dbReference type="InterPro" id="IPR002347">
    <property type="entry name" value="SDR_fam"/>
</dbReference>
<dbReference type="EMBL" id="CABPSI010000002">
    <property type="protein sequence ID" value="VVD94835.1"/>
    <property type="molecule type" value="Genomic_DNA"/>
</dbReference>
<dbReference type="Pfam" id="PF00106">
    <property type="entry name" value="adh_short"/>
    <property type="match status" value="1"/>
</dbReference>
<protein>
    <submittedName>
        <fullName evidence="5">Benzil reductase ((S)-benzoin forming)</fullName>
        <ecNumber evidence="5">1.1.1.320</ecNumber>
    </submittedName>
</protein>
<proteinExistence type="predicted"/>
<dbReference type="Gene3D" id="3.40.50.720">
    <property type="entry name" value="NAD(P)-binding Rossmann-like Domain"/>
    <property type="match status" value="1"/>
</dbReference>
<evidence type="ECO:0000256" key="2">
    <source>
        <dbReference type="ARBA" id="ARBA00022490"/>
    </source>
</evidence>
<dbReference type="Proteomes" id="UP000333828">
    <property type="component" value="Unassembled WGS sequence"/>
</dbReference>
<keyword evidence="3" id="KW-0521">NADP</keyword>
<dbReference type="SUPFAM" id="SSF51735">
    <property type="entry name" value="NAD(P)-binding Rossmann-fold domains"/>
    <property type="match status" value="1"/>
</dbReference>
<dbReference type="GO" id="GO:0005737">
    <property type="term" value="C:cytoplasm"/>
    <property type="evidence" value="ECO:0007669"/>
    <property type="project" value="UniProtKB-SubCell"/>
</dbReference>